<keyword evidence="4" id="KW-1185">Reference proteome</keyword>
<evidence type="ECO:0008006" key="5">
    <source>
        <dbReference type="Google" id="ProtNLM"/>
    </source>
</evidence>
<dbReference type="PANTHER" id="PTHR47913:SF1">
    <property type="entry name" value="OS01G0167750 PROTEIN"/>
    <property type="match status" value="1"/>
</dbReference>
<sequence>MYSSRLYSISTVFKNFTLQACHFSGTTRNLNKVSLYLQRAKLIDSIRLCLRSNAPESSLVNILNSPSLDSFVVTNALRSAPSPVSALSLIETLKKIKDFSHSQDTLHALAKILAKSGQTGKLGALIDAINTGQFINVTYISFMDRMRWYADSGDLNEVTNVWDEWRRTLDKHPCTESYNIVMKLSVEKGMDEKAVNVFRRMIEEGALPNCRTYTVIIQHLIKFEKLDSAIELFQMLPLMRIRRTLKQYSTLVEAFTCADRLNVVKTLLNEMRADGILPGRAMLLSLQRMKEAGYVDETEELIREMMPDERIKSVCYSIVSNEDDIDDEAENGGSLNEGEKDEVQLKPWLDPAALASALQNWGFEEVSALENANFMWTSRLVCKLIRNFKSPETAWHFFCWVAHQPGFVHDIYTISRMITKLARHGCVQLVDELLCKIKHEGMRLSFSTIRLIIDFYGFSRKGNAALNIFRNFKTICGPLSKTNVQTFSGLMHHYALQGDIKTVQRLFSMVRQSGLEPDAYMYKILICAYCKCERASLALRIFEDMKNSRLMPDFATKQLLVRSLWKEGKLREAAQVEEISEENGDNIPLALPGHLYTVSTADLIKVYKLYSSNIITASPSKEVKETESLVSA</sequence>
<feature type="repeat" description="PPR" evidence="2">
    <location>
        <begin position="483"/>
        <end position="517"/>
    </location>
</feature>
<dbReference type="NCBIfam" id="TIGR00756">
    <property type="entry name" value="PPR"/>
    <property type="match status" value="2"/>
</dbReference>
<proteinExistence type="predicted"/>
<dbReference type="InterPro" id="IPR044175">
    <property type="entry name" value="At5g66631-like"/>
</dbReference>
<evidence type="ECO:0000313" key="4">
    <source>
        <dbReference type="Proteomes" id="UP001318860"/>
    </source>
</evidence>
<keyword evidence="1" id="KW-0677">Repeat</keyword>
<dbReference type="Pfam" id="PF13041">
    <property type="entry name" value="PPR_2"/>
    <property type="match status" value="1"/>
</dbReference>
<evidence type="ECO:0000256" key="2">
    <source>
        <dbReference type="PROSITE-ProRule" id="PRU00708"/>
    </source>
</evidence>
<evidence type="ECO:0000256" key="1">
    <source>
        <dbReference type="ARBA" id="ARBA00022737"/>
    </source>
</evidence>
<dbReference type="EMBL" id="JABTTQ020001696">
    <property type="protein sequence ID" value="KAK6128804.1"/>
    <property type="molecule type" value="Genomic_DNA"/>
</dbReference>
<protein>
    <recommendedName>
        <fullName evidence="5">Pentatricopeptide repeat-containing protein</fullName>
    </recommendedName>
</protein>
<comment type="caution">
    <text evidence="3">The sequence shown here is derived from an EMBL/GenBank/DDBJ whole genome shotgun (WGS) entry which is preliminary data.</text>
</comment>
<gene>
    <name evidence="3" type="ORF">DH2020_037440</name>
</gene>
<organism evidence="3 4">
    <name type="scientific">Rehmannia glutinosa</name>
    <name type="common">Chinese foxglove</name>
    <dbReference type="NCBI Taxonomy" id="99300"/>
    <lineage>
        <taxon>Eukaryota</taxon>
        <taxon>Viridiplantae</taxon>
        <taxon>Streptophyta</taxon>
        <taxon>Embryophyta</taxon>
        <taxon>Tracheophyta</taxon>
        <taxon>Spermatophyta</taxon>
        <taxon>Magnoliopsida</taxon>
        <taxon>eudicotyledons</taxon>
        <taxon>Gunneridae</taxon>
        <taxon>Pentapetalae</taxon>
        <taxon>asterids</taxon>
        <taxon>lamiids</taxon>
        <taxon>Lamiales</taxon>
        <taxon>Orobanchaceae</taxon>
        <taxon>Rehmannieae</taxon>
        <taxon>Rehmannia</taxon>
    </lineage>
</organism>
<accession>A0ABR0V3E8</accession>
<dbReference type="PROSITE" id="PS51375">
    <property type="entry name" value="PPR"/>
    <property type="match status" value="3"/>
</dbReference>
<dbReference type="InterPro" id="IPR002885">
    <property type="entry name" value="PPR_rpt"/>
</dbReference>
<evidence type="ECO:0000313" key="3">
    <source>
        <dbReference type="EMBL" id="KAK6128804.1"/>
    </source>
</evidence>
<dbReference type="InterPro" id="IPR011990">
    <property type="entry name" value="TPR-like_helical_dom_sf"/>
</dbReference>
<dbReference type="PANTHER" id="PTHR47913">
    <property type="entry name" value="OS01G0167750 PROTEIN"/>
    <property type="match status" value="1"/>
</dbReference>
<name>A0ABR0V3E8_REHGL</name>
<dbReference type="Pfam" id="PF12854">
    <property type="entry name" value="PPR_1"/>
    <property type="match status" value="1"/>
</dbReference>
<reference evidence="3 4" key="1">
    <citation type="journal article" date="2021" name="Comput. Struct. Biotechnol. J.">
        <title>De novo genome assembly of the potent medicinal plant Rehmannia glutinosa using nanopore technology.</title>
        <authorList>
            <person name="Ma L."/>
            <person name="Dong C."/>
            <person name="Song C."/>
            <person name="Wang X."/>
            <person name="Zheng X."/>
            <person name="Niu Y."/>
            <person name="Chen S."/>
            <person name="Feng W."/>
        </authorList>
    </citation>
    <scope>NUCLEOTIDE SEQUENCE [LARGE SCALE GENOMIC DNA]</scope>
    <source>
        <strain evidence="3">DH-2019</strain>
    </source>
</reference>
<feature type="repeat" description="PPR" evidence="2">
    <location>
        <begin position="174"/>
        <end position="208"/>
    </location>
</feature>
<dbReference type="Gene3D" id="1.25.40.10">
    <property type="entry name" value="Tetratricopeptide repeat domain"/>
    <property type="match status" value="3"/>
</dbReference>
<dbReference type="Proteomes" id="UP001318860">
    <property type="component" value="Unassembled WGS sequence"/>
</dbReference>
<feature type="repeat" description="PPR" evidence="2">
    <location>
        <begin position="518"/>
        <end position="552"/>
    </location>
</feature>